<accession>A0A316FN93</accession>
<evidence type="ECO:0000256" key="1">
    <source>
        <dbReference type="ARBA" id="ARBA00004613"/>
    </source>
</evidence>
<dbReference type="InterPro" id="IPR050557">
    <property type="entry name" value="RTX_toxin/Mannuronan_C5-epim"/>
</dbReference>
<dbReference type="GO" id="GO:0005509">
    <property type="term" value="F:calcium ion binding"/>
    <property type="evidence" value="ECO:0007669"/>
    <property type="project" value="InterPro"/>
</dbReference>
<dbReference type="PRINTS" id="PR00313">
    <property type="entry name" value="CABNDNGRPT"/>
</dbReference>
<evidence type="ECO:0000256" key="3">
    <source>
        <dbReference type="SAM" id="SignalP"/>
    </source>
</evidence>
<dbReference type="InterPro" id="IPR018511">
    <property type="entry name" value="Hemolysin-typ_Ca-bd_CS"/>
</dbReference>
<dbReference type="Proteomes" id="UP000245697">
    <property type="component" value="Unassembled WGS sequence"/>
</dbReference>
<dbReference type="GO" id="GO:0005576">
    <property type="term" value="C:extracellular region"/>
    <property type="evidence" value="ECO:0007669"/>
    <property type="project" value="UniProtKB-SubCell"/>
</dbReference>
<evidence type="ECO:0000256" key="2">
    <source>
        <dbReference type="ARBA" id="ARBA00022525"/>
    </source>
</evidence>
<name>A0A316FN93_9ACTN</name>
<comment type="caution">
    <text evidence="4">The sequence shown here is derived from an EMBL/GenBank/DDBJ whole genome shotgun (WGS) entry which is preliminary data.</text>
</comment>
<organism evidence="4 5">
    <name type="scientific">Actinoplanes xinjiangensis</name>
    <dbReference type="NCBI Taxonomy" id="512350"/>
    <lineage>
        <taxon>Bacteria</taxon>
        <taxon>Bacillati</taxon>
        <taxon>Actinomycetota</taxon>
        <taxon>Actinomycetes</taxon>
        <taxon>Micromonosporales</taxon>
        <taxon>Micromonosporaceae</taxon>
        <taxon>Actinoplanes</taxon>
    </lineage>
</organism>
<dbReference type="PANTHER" id="PTHR38340">
    <property type="entry name" value="S-LAYER PROTEIN"/>
    <property type="match status" value="1"/>
</dbReference>
<reference evidence="4 5" key="1">
    <citation type="submission" date="2018-05" db="EMBL/GenBank/DDBJ databases">
        <title>Genomic Encyclopedia of Archaeal and Bacterial Type Strains, Phase II (KMG-II): from individual species to whole genera.</title>
        <authorList>
            <person name="Goeker M."/>
        </authorList>
    </citation>
    <scope>NUCLEOTIDE SEQUENCE [LARGE SCALE GENOMIC DNA]</scope>
    <source>
        <strain evidence="4 5">DSM 45184</strain>
    </source>
</reference>
<evidence type="ECO:0000313" key="5">
    <source>
        <dbReference type="Proteomes" id="UP000245697"/>
    </source>
</evidence>
<dbReference type="AlphaFoldDB" id="A0A316FN93"/>
<dbReference type="PANTHER" id="PTHR38340:SF1">
    <property type="entry name" value="S-LAYER PROTEIN"/>
    <property type="match status" value="1"/>
</dbReference>
<keyword evidence="3" id="KW-0732">Signal</keyword>
<dbReference type="InterPro" id="IPR001343">
    <property type="entry name" value="Hemolysn_Ca-bd"/>
</dbReference>
<evidence type="ECO:0000313" key="4">
    <source>
        <dbReference type="EMBL" id="PWK39290.1"/>
    </source>
</evidence>
<dbReference type="Pfam" id="PF00353">
    <property type="entry name" value="HemolysinCabind"/>
    <property type="match status" value="3"/>
</dbReference>
<keyword evidence="5" id="KW-1185">Reference proteome</keyword>
<proteinExistence type="predicted"/>
<protein>
    <submittedName>
        <fullName evidence="4">Hemolysin type calcium-binding protein</fullName>
    </submittedName>
</protein>
<keyword evidence="2" id="KW-0964">Secreted</keyword>
<dbReference type="SUPFAM" id="SSF51120">
    <property type="entry name" value="beta-Roll"/>
    <property type="match status" value="2"/>
</dbReference>
<gene>
    <name evidence="4" type="ORF">BC793_123127</name>
</gene>
<sequence>MNVKHLSVLGATAVAVASTVLFASPAQAASAGLATAGKNTVSFRALMGQTNKVSVTISGRTVTITDRVAVRAGTGCRSVSRTKVRCTTSQATRTIKVALGDKNDYVRNHTGVFMLAGGSTGNDTLVGGPGTDQLQGGSGNDRLYGGNGRGELFGDSGTDHIVGGTGYDYVAAGSGDDTIATGAGNDLIHGQAGNDTVYAGVGSDQVRGWGGNDRIWGGAGNDFLMGDVGNDALAGEAGDDTLVGEIYKVVGNKGVSSGSATAADRLYAGVNTSIGDICLESSSRGSASGCEWFTAVAAAGPAAVARVSPGTPIE</sequence>
<dbReference type="EMBL" id="QGGR01000023">
    <property type="protein sequence ID" value="PWK39290.1"/>
    <property type="molecule type" value="Genomic_DNA"/>
</dbReference>
<dbReference type="PROSITE" id="PS00330">
    <property type="entry name" value="HEMOLYSIN_CALCIUM"/>
    <property type="match status" value="1"/>
</dbReference>
<dbReference type="RefSeq" id="WP_109601037.1">
    <property type="nucleotide sequence ID" value="NZ_BONA01000087.1"/>
</dbReference>
<dbReference type="OrthoDB" id="3289679at2"/>
<feature type="signal peptide" evidence="3">
    <location>
        <begin position="1"/>
        <end position="28"/>
    </location>
</feature>
<dbReference type="Gene3D" id="2.150.10.10">
    <property type="entry name" value="Serralysin-like metalloprotease, C-terminal"/>
    <property type="match status" value="2"/>
</dbReference>
<dbReference type="InterPro" id="IPR011049">
    <property type="entry name" value="Serralysin-like_metalloprot_C"/>
</dbReference>
<comment type="subcellular location">
    <subcellularLocation>
        <location evidence="1">Secreted</location>
    </subcellularLocation>
</comment>
<feature type="chain" id="PRO_5016337050" evidence="3">
    <location>
        <begin position="29"/>
        <end position="314"/>
    </location>
</feature>